<evidence type="ECO:0000256" key="1">
    <source>
        <dbReference type="SAM" id="MobiDB-lite"/>
    </source>
</evidence>
<evidence type="ECO:0008006" key="4">
    <source>
        <dbReference type="Google" id="ProtNLM"/>
    </source>
</evidence>
<dbReference type="GO" id="GO:0000963">
    <property type="term" value="P:mitochondrial RNA processing"/>
    <property type="evidence" value="ECO:0007669"/>
    <property type="project" value="TreeGrafter"/>
</dbReference>
<evidence type="ECO:0000313" key="3">
    <source>
        <dbReference type="Proteomes" id="UP000232323"/>
    </source>
</evidence>
<keyword evidence="3" id="KW-1185">Reference proteome</keyword>
<dbReference type="EMBL" id="BEGY01000004">
    <property type="protein sequence ID" value="GAX73511.1"/>
    <property type="molecule type" value="Genomic_DNA"/>
</dbReference>
<organism evidence="2 3">
    <name type="scientific">Chlamydomonas eustigma</name>
    <dbReference type="NCBI Taxonomy" id="1157962"/>
    <lineage>
        <taxon>Eukaryota</taxon>
        <taxon>Viridiplantae</taxon>
        <taxon>Chlorophyta</taxon>
        <taxon>core chlorophytes</taxon>
        <taxon>Chlorophyceae</taxon>
        <taxon>CS clade</taxon>
        <taxon>Chlamydomonadales</taxon>
        <taxon>Chlamydomonadaceae</taxon>
        <taxon>Chlamydomonas</taxon>
    </lineage>
</organism>
<dbReference type="Proteomes" id="UP000232323">
    <property type="component" value="Unassembled WGS sequence"/>
</dbReference>
<evidence type="ECO:0000313" key="2">
    <source>
        <dbReference type="EMBL" id="GAX73511.1"/>
    </source>
</evidence>
<comment type="caution">
    <text evidence="2">The sequence shown here is derived from an EMBL/GenBank/DDBJ whole genome shotgun (WGS) entry which is preliminary data.</text>
</comment>
<proteinExistence type="predicted"/>
<dbReference type="OrthoDB" id="543542at2759"/>
<accession>A0A250WRV2</accession>
<gene>
    <name evidence="2" type="ORF">CEUSTIGMA_g963.t1</name>
</gene>
<dbReference type="AlphaFoldDB" id="A0A250WRV2"/>
<reference evidence="2 3" key="1">
    <citation type="submission" date="2017-08" db="EMBL/GenBank/DDBJ databases">
        <title>Acidophilic green algal genome provides insights into adaptation to an acidic environment.</title>
        <authorList>
            <person name="Hirooka S."/>
            <person name="Hirose Y."/>
            <person name="Kanesaki Y."/>
            <person name="Higuchi S."/>
            <person name="Fujiwara T."/>
            <person name="Onuma R."/>
            <person name="Era A."/>
            <person name="Ohbayashi R."/>
            <person name="Uzuka A."/>
            <person name="Nozaki H."/>
            <person name="Yoshikawa H."/>
            <person name="Miyagishima S.Y."/>
        </authorList>
    </citation>
    <scope>NUCLEOTIDE SEQUENCE [LARGE SCALE GENOMIC DNA]</scope>
    <source>
        <strain evidence="2 3">NIES-2499</strain>
    </source>
</reference>
<dbReference type="PANTHER" id="PTHR21228:SF40">
    <property type="entry name" value="LD45607P"/>
    <property type="match status" value="1"/>
</dbReference>
<dbReference type="GO" id="GO:0035770">
    <property type="term" value="C:ribonucleoprotein granule"/>
    <property type="evidence" value="ECO:0007669"/>
    <property type="project" value="TreeGrafter"/>
</dbReference>
<protein>
    <recommendedName>
        <fullName evidence="4">RAP domain-containing protein</fullName>
    </recommendedName>
</protein>
<sequence length="548" mass="60673">MIRTPRADSYRSLPASGQLTRAPNHKPQAVPSLSLKHQLFQIRIPTLSHSESCRAKFRRSSQLPVYCKTGRRRPMISVPSKLSAKQRKRSKYKDIPRRLVGITPDQPEFEGRVLTELSSARGPLQLNALVLQFGPSLTPSHLAAALSRLAGFQVLAAPKGGLPQDSEAIVSLTARRCAAVLLYKCEQVTPMQTAQCMYALSKLGVYDKGLCDALTAQTYERLNVLPPDSLAALITGCGAFEHKPAEPEWLDRFSLESYARMGRFSGPEIANMLHAFMRLHYTPSAAWLSSAQRAFKASFGTSCTAPALAKALFALAKLGVKPSFNWMSSFLTETRRLIDMLTPRELSAILWACQTMNHVPDQLFMEVWFRCSTRRMATFPRPALIIALETLATLSKGLPAPDKFTAALLPRLMDVLPAASAAEVSSVLCCLVKLRVRPDLEWMTRLEEVISEASKLAELTPPSLASLYWALAQLRYQPSPTCVGALELQVIRLVPQMSAQQLEVVSSSCKALQLQDGTSLMIKSEDKHVTTKYKRTKTSGSRQFKRNV</sequence>
<feature type="region of interest" description="Disordered" evidence="1">
    <location>
        <begin position="1"/>
        <end position="29"/>
    </location>
</feature>
<dbReference type="GO" id="GO:0005759">
    <property type="term" value="C:mitochondrial matrix"/>
    <property type="evidence" value="ECO:0007669"/>
    <property type="project" value="TreeGrafter"/>
</dbReference>
<name>A0A250WRV2_9CHLO</name>
<dbReference type="GO" id="GO:0003723">
    <property type="term" value="F:RNA binding"/>
    <property type="evidence" value="ECO:0007669"/>
    <property type="project" value="TreeGrafter"/>
</dbReference>
<dbReference type="GO" id="GO:0044528">
    <property type="term" value="P:regulation of mitochondrial mRNA stability"/>
    <property type="evidence" value="ECO:0007669"/>
    <property type="project" value="TreeGrafter"/>
</dbReference>
<dbReference type="PANTHER" id="PTHR21228">
    <property type="entry name" value="FAST LEU-RICH DOMAIN-CONTAINING"/>
    <property type="match status" value="1"/>
</dbReference>
<dbReference type="InterPro" id="IPR050870">
    <property type="entry name" value="FAST_kinase"/>
</dbReference>